<evidence type="ECO:0000256" key="1">
    <source>
        <dbReference type="SAM" id="MobiDB-lite"/>
    </source>
</evidence>
<organism evidence="2 3">
    <name type="scientific">Digitaria exilis</name>
    <dbReference type="NCBI Taxonomy" id="1010633"/>
    <lineage>
        <taxon>Eukaryota</taxon>
        <taxon>Viridiplantae</taxon>
        <taxon>Streptophyta</taxon>
        <taxon>Embryophyta</taxon>
        <taxon>Tracheophyta</taxon>
        <taxon>Spermatophyta</taxon>
        <taxon>Magnoliopsida</taxon>
        <taxon>Liliopsida</taxon>
        <taxon>Poales</taxon>
        <taxon>Poaceae</taxon>
        <taxon>PACMAD clade</taxon>
        <taxon>Panicoideae</taxon>
        <taxon>Panicodae</taxon>
        <taxon>Paniceae</taxon>
        <taxon>Anthephorinae</taxon>
        <taxon>Digitaria</taxon>
    </lineage>
</organism>
<reference evidence="2" key="1">
    <citation type="submission" date="2020-07" db="EMBL/GenBank/DDBJ databases">
        <title>Genome sequence and genetic diversity analysis of an under-domesticated orphan crop, white fonio (Digitaria exilis).</title>
        <authorList>
            <person name="Bennetzen J.L."/>
            <person name="Chen S."/>
            <person name="Ma X."/>
            <person name="Wang X."/>
            <person name="Yssel A.E.J."/>
            <person name="Chaluvadi S.R."/>
            <person name="Johnson M."/>
            <person name="Gangashetty P."/>
            <person name="Hamidou F."/>
            <person name="Sanogo M.D."/>
            <person name="Zwaenepoel A."/>
            <person name="Wallace J."/>
            <person name="Van De Peer Y."/>
            <person name="Van Deynze A."/>
        </authorList>
    </citation>
    <scope>NUCLEOTIDE SEQUENCE</scope>
    <source>
        <tissue evidence="2">Leaves</tissue>
    </source>
</reference>
<dbReference type="Proteomes" id="UP000636709">
    <property type="component" value="Unassembled WGS sequence"/>
</dbReference>
<evidence type="ECO:0000313" key="3">
    <source>
        <dbReference type="Proteomes" id="UP000636709"/>
    </source>
</evidence>
<protein>
    <submittedName>
        <fullName evidence="2">Uncharacterized protein</fullName>
    </submittedName>
</protein>
<comment type="caution">
    <text evidence="2">The sequence shown here is derived from an EMBL/GenBank/DDBJ whole genome shotgun (WGS) entry which is preliminary data.</text>
</comment>
<dbReference type="EMBL" id="JACEFO010001880">
    <property type="protein sequence ID" value="KAF8696674.1"/>
    <property type="molecule type" value="Genomic_DNA"/>
</dbReference>
<gene>
    <name evidence="2" type="ORF">HU200_036296</name>
</gene>
<name>A0A835ENH2_9POAL</name>
<feature type="compositionally biased region" description="Basic and acidic residues" evidence="1">
    <location>
        <begin position="1"/>
        <end position="29"/>
    </location>
</feature>
<sequence length="50" mass="5754">MVHSLERKKSTLDDKGGQHVDWEVRESTDAPKTSQNWNAIVCRRECSIVI</sequence>
<dbReference type="AlphaFoldDB" id="A0A835ENH2"/>
<feature type="region of interest" description="Disordered" evidence="1">
    <location>
        <begin position="1"/>
        <end position="34"/>
    </location>
</feature>
<keyword evidence="3" id="KW-1185">Reference proteome</keyword>
<accession>A0A835ENH2</accession>
<proteinExistence type="predicted"/>
<evidence type="ECO:0000313" key="2">
    <source>
        <dbReference type="EMBL" id="KAF8696674.1"/>
    </source>
</evidence>